<evidence type="ECO:0000313" key="3">
    <source>
        <dbReference type="EMBL" id="PQJ11660.1"/>
    </source>
</evidence>
<dbReference type="RefSeq" id="WP_105038540.1">
    <property type="nucleotide sequence ID" value="NZ_PPSL01000002.1"/>
</dbReference>
<feature type="chain" id="PRO_5015454205" description="Outer membrane protein beta-barrel domain-containing protein" evidence="1">
    <location>
        <begin position="29"/>
        <end position="227"/>
    </location>
</feature>
<organism evidence="3 4">
    <name type="scientific">Flavipsychrobacter stenotrophus</name>
    <dbReference type="NCBI Taxonomy" id="2077091"/>
    <lineage>
        <taxon>Bacteria</taxon>
        <taxon>Pseudomonadati</taxon>
        <taxon>Bacteroidota</taxon>
        <taxon>Chitinophagia</taxon>
        <taxon>Chitinophagales</taxon>
        <taxon>Chitinophagaceae</taxon>
        <taxon>Flavipsychrobacter</taxon>
    </lineage>
</organism>
<keyword evidence="1" id="KW-0732">Signal</keyword>
<evidence type="ECO:0000256" key="1">
    <source>
        <dbReference type="SAM" id="SignalP"/>
    </source>
</evidence>
<dbReference type="EMBL" id="PPSL01000002">
    <property type="protein sequence ID" value="PQJ11660.1"/>
    <property type="molecule type" value="Genomic_DNA"/>
</dbReference>
<comment type="caution">
    <text evidence="3">The sequence shown here is derived from an EMBL/GenBank/DDBJ whole genome shotgun (WGS) entry which is preliminary data.</text>
</comment>
<dbReference type="Proteomes" id="UP000239872">
    <property type="component" value="Unassembled WGS sequence"/>
</dbReference>
<accession>A0A2S7SXK8</accession>
<evidence type="ECO:0000313" key="4">
    <source>
        <dbReference type="Proteomes" id="UP000239872"/>
    </source>
</evidence>
<feature type="signal peptide" evidence="1">
    <location>
        <begin position="1"/>
        <end position="28"/>
    </location>
</feature>
<dbReference type="InterPro" id="IPR025665">
    <property type="entry name" value="Beta-barrel_OMP_2"/>
</dbReference>
<dbReference type="OrthoDB" id="1001536at2"/>
<gene>
    <name evidence="3" type="ORF">CJD36_007640</name>
</gene>
<feature type="domain" description="Outer membrane protein beta-barrel" evidence="2">
    <location>
        <begin position="27"/>
        <end position="199"/>
    </location>
</feature>
<dbReference type="Pfam" id="PF13568">
    <property type="entry name" value="OMP_b-brl_2"/>
    <property type="match status" value="1"/>
</dbReference>
<proteinExistence type="predicted"/>
<reference evidence="3 4" key="1">
    <citation type="submission" date="2018-01" db="EMBL/GenBank/DDBJ databases">
        <title>A novel member of the phylum Bacteroidetes isolated from glacier ice.</title>
        <authorList>
            <person name="Liu Q."/>
            <person name="Xin Y.-H."/>
        </authorList>
    </citation>
    <scope>NUCLEOTIDE SEQUENCE [LARGE SCALE GENOMIC DNA]</scope>
    <source>
        <strain evidence="3 4">RB1R16</strain>
    </source>
</reference>
<protein>
    <recommendedName>
        <fullName evidence="2">Outer membrane protein beta-barrel domain-containing protein</fullName>
    </recommendedName>
</protein>
<name>A0A2S7SXK8_9BACT</name>
<keyword evidence="4" id="KW-1185">Reference proteome</keyword>
<dbReference type="AlphaFoldDB" id="A0A2S7SXK8"/>
<evidence type="ECO:0000259" key="2">
    <source>
        <dbReference type="Pfam" id="PF13568"/>
    </source>
</evidence>
<sequence>MTKSRKFGAFTAIVFLLTAITGVSRVFAQVEDDANGNPKIFSVGVLAGSNFCQVDGDNFAGYYKVGLNVGGIAYAKVRKNAALSFEILYSQKGAKSRYGRYGDLDSALYINKYATNLNYAEIPVMINFFDKHRSHAGLGVAYGRLINSDEKVSTNPVYSRDLNKDYPFKKNDFQLIAGAQLHLWKGLFMNLRVQYSLVPIRTNLPPGISRSSQYNNLWTFRLMYLFI</sequence>